<gene>
    <name evidence="1" type="ORF">BS50DRAFT_623878</name>
</gene>
<organism evidence="1 2">
    <name type="scientific">Corynespora cassiicola Philippines</name>
    <dbReference type="NCBI Taxonomy" id="1448308"/>
    <lineage>
        <taxon>Eukaryota</taxon>
        <taxon>Fungi</taxon>
        <taxon>Dikarya</taxon>
        <taxon>Ascomycota</taxon>
        <taxon>Pezizomycotina</taxon>
        <taxon>Dothideomycetes</taxon>
        <taxon>Pleosporomycetidae</taxon>
        <taxon>Pleosporales</taxon>
        <taxon>Corynesporascaceae</taxon>
        <taxon>Corynespora</taxon>
    </lineage>
</organism>
<accession>A0A2T2NC76</accession>
<reference evidence="1 2" key="1">
    <citation type="journal article" date="2018" name="Front. Microbiol.">
        <title>Genome-Wide Analysis of Corynespora cassiicola Leaf Fall Disease Putative Effectors.</title>
        <authorList>
            <person name="Lopez D."/>
            <person name="Ribeiro S."/>
            <person name="Label P."/>
            <person name="Fumanal B."/>
            <person name="Venisse J.S."/>
            <person name="Kohler A."/>
            <person name="de Oliveira R.R."/>
            <person name="Labutti K."/>
            <person name="Lipzen A."/>
            <person name="Lail K."/>
            <person name="Bauer D."/>
            <person name="Ohm R.A."/>
            <person name="Barry K.W."/>
            <person name="Spatafora J."/>
            <person name="Grigoriev I.V."/>
            <person name="Martin F.M."/>
            <person name="Pujade-Renaud V."/>
        </authorList>
    </citation>
    <scope>NUCLEOTIDE SEQUENCE [LARGE SCALE GENOMIC DNA]</scope>
    <source>
        <strain evidence="1 2">Philippines</strain>
    </source>
</reference>
<dbReference type="InterPro" id="IPR032675">
    <property type="entry name" value="LRR_dom_sf"/>
</dbReference>
<protein>
    <recommendedName>
        <fullName evidence="3">RNI-like protein</fullName>
    </recommendedName>
</protein>
<sequence length="279" mass="31802">MQLPWKDELSKAVPSGQLTRLALHGEIWLNQVLDWIRVTQFSQLQDLEMDNVEKSVMDELVKVAIDGRLNNLLRLSLTGYSCLNTDGLLCALRPLEALSLSYKLAHDGFAAISQVHGSSLRTLEFKPNDATCYDINDLPRYCPNLQEAKITMCRPSGDSRESEGYHSLNSLRKLEILDLTLWTPDFTDDEMLRADALRLKEHLTNAFIDENLAISIARILFRGHRVLQKVRLRNRCDGDCDIISDDEEFLEIINVLGRDWICSRSANNEDEIVAWQTSP</sequence>
<name>A0A2T2NC76_CORCC</name>
<dbReference type="Gene3D" id="3.80.10.10">
    <property type="entry name" value="Ribonuclease Inhibitor"/>
    <property type="match status" value="1"/>
</dbReference>
<evidence type="ECO:0000313" key="1">
    <source>
        <dbReference type="EMBL" id="PSN63027.1"/>
    </source>
</evidence>
<evidence type="ECO:0000313" key="2">
    <source>
        <dbReference type="Proteomes" id="UP000240883"/>
    </source>
</evidence>
<dbReference type="EMBL" id="KZ678140">
    <property type="protein sequence ID" value="PSN63027.1"/>
    <property type="molecule type" value="Genomic_DNA"/>
</dbReference>
<dbReference type="AlphaFoldDB" id="A0A2T2NC76"/>
<evidence type="ECO:0008006" key="3">
    <source>
        <dbReference type="Google" id="ProtNLM"/>
    </source>
</evidence>
<dbReference type="Proteomes" id="UP000240883">
    <property type="component" value="Unassembled WGS sequence"/>
</dbReference>
<dbReference type="STRING" id="1448308.A0A2T2NC76"/>
<proteinExistence type="predicted"/>
<keyword evidence="2" id="KW-1185">Reference proteome</keyword>
<dbReference type="OrthoDB" id="3691236at2759"/>
<dbReference type="SUPFAM" id="SSF52058">
    <property type="entry name" value="L domain-like"/>
    <property type="match status" value="1"/>
</dbReference>